<reference evidence="2 3" key="1">
    <citation type="journal article" date="2017" name="Chemistry">
        <title>Isolation, Biosynthesis and Chemical Modifications of Rubterolones A-F: Rare Tropolone Alkaloids from Actinomadura sp. 5-2.</title>
        <authorList>
            <person name="Guo H."/>
            <person name="Benndorf R."/>
            <person name="Leichnitz D."/>
            <person name="Klassen J.L."/>
            <person name="Vollmers J."/>
            <person name="Gorls H."/>
            <person name="Steinacker M."/>
            <person name="Weigel C."/>
            <person name="Dahse H.M."/>
            <person name="Kaster A.K."/>
            <person name="de Beer Z.W."/>
            <person name="Poulsen M."/>
            <person name="Beemelmanns C."/>
        </authorList>
    </citation>
    <scope>NUCLEOTIDE SEQUENCE [LARGE SCALE GENOMIC DNA]</scope>
    <source>
        <strain evidence="2 3">5-2</strain>
    </source>
</reference>
<gene>
    <name evidence="2" type="ORF">BTM25_34880</name>
</gene>
<evidence type="ECO:0000313" key="3">
    <source>
        <dbReference type="Proteomes" id="UP000242367"/>
    </source>
</evidence>
<proteinExistence type="predicted"/>
<name>A0A2P4UIH0_9ACTN</name>
<evidence type="ECO:0000313" key="2">
    <source>
        <dbReference type="EMBL" id="POM24850.1"/>
    </source>
</evidence>
<protein>
    <submittedName>
        <fullName evidence="2">Uncharacterized protein</fullName>
    </submittedName>
</protein>
<dbReference type="RefSeq" id="WP_103563930.1">
    <property type="nucleotide sequence ID" value="NZ_MTBP01000002.1"/>
</dbReference>
<keyword evidence="3" id="KW-1185">Reference proteome</keyword>
<organism evidence="2 3">
    <name type="scientific">Actinomadura rubteroloni</name>
    <dbReference type="NCBI Taxonomy" id="1926885"/>
    <lineage>
        <taxon>Bacteria</taxon>
        <taxon>Bacillati</taxon>
        <taxon>Actinomycetota</taxon>
        <taxon>Actinomycetes</taxon>
        <taxon>Streptosporangiales</taxon>
        <taxon>Thermomonosporaceae</taxon>
        <taxon>Actinomadura</taxon>
    </lineage>
</organism>
<feature type="region of interest" description="Disordered" evidence="1">
    <location>
        <begin position="1"/>
        <end position="62"/>
    </location>
</feature>
<evidence type="ECO:0000256" key="1">
    <source>
        <dbReference type="SAM" id="MobiDB-lite"/>
    </source>
</evidence>
<accession>A0A2P4UIH0</accession>
<dbReference type="Proteomes" id="UP000242367">
    <property type="component" value="Unassembled WGS sequence"/>
</dbReference>
<dbReference type="EMBL" id="MTBP01000002">
    <property type="protein sequence ID" value="POM24850.1"/>
    <property type="molecule type" value="Genomic_DNA"/>
</dbReference>
<dbReference type="AlphaFoldDB" id="A0A2P4UIH0"/>
<comment type="caution">
    <text evidence="2">The sequence shown here is derived from an EMBL/GenBank/DDBJ whole genome shotgun (WGS) entry which is preliminary data.</text>
</comment>
<sequence length="62" mass="6834">MSENSGIGPDDEKPEADTAEQRAALRPGEEPRVWPGNVPDEANEADVSEQGHEIPDDEDDYR</sequence>